<dbReference type="EMBL" id="CP013187">
    <property type="protein sequence ID" value="ALO42285.1"/>
    <property type="molecule type" value="Genomic_DNA"/>
</dbReference>
<keyword evidence="3" id="KW-1185">Reference proteome</keyword>
<feature type="signal peptide" evidence="1">
    <location>
        <begin position="1"/>
        <end position="29"/>
    </location>
</feature>
<evidence type="ECO:0000256" key="1">
    <source>
        <dbReference type="SAM" id="SignalP"/>
    </source>
</evidence>
<name>A0A0S2K201_9GAMM</name>
<sequence>MIKRALFVPNKIMLGLAATVAVTSANVSAASFQVGDFDITFDSTFSYGQSIRIEDRDFQYIGKSNHPRFDWSGYNAGLGNTKYSSAQVWAQPGAYSNNGDAGNLNFDSGDTFSQLIKGTHDFSITKDNWGIFSRFMYFKDFAMEDGDFAYTNPVSGKKVDPCADKLTKEQVCSDVRLLDAFIWADFDINNGQNPLSVRLGQQVVNWGESTLISHGINVNPVDIDRLRAPGSELKEAFIPVGMFWASLGITENVTLEGFYQYQWQETRLPASGSYFSTNDFASENGYMQNVQLGFTSNPDIDLYHLTESLNSLYADATSALIAQGIEPTQQLVAETAASMYMAYPTKVALKGKGLNGKSEPKDAGQYGIRLGLFAPELNDTEFALYYINYHSRRPLISGKASNFQADVIAQDLAYIAANTIDENNVTNLNAFTQATITYPEDIKLYGLSFNTAIGETAFSGEFSYRQDEPLQIDDVELLYAGMAEQLAAAGLREDFSSLSQLSTKDQVSYVGPGEVAQGYILRDSMQLQFTATHLFGPSLGADSWAVVGEVGAVTIKDMPSYDELRLNVAGTGRSGTIEGYGPLLDKGAEYDLLHTALSNGPETNPFPTASSWGYRLIAKGDYNNLFAGVNFSPRFVFSHDVNGTTPDPMYLFVEDRKSLGMTMNFTYQNAWSFDFSYNTFWGGGATNTFADRDFVSFNIKYSI</sequence>
<gene>
    <name evidence="2" type="ORF">PP2015_1784</name>
</gene>
<reference evidence="2 3" key="1">
    <citation type="submission" date="2015-11" db="EMBL/GenBank/DDBJ databases">
        <authorList>
            <person name="Zhang Y."/>
            <person name="Guo Z."/>
        </authorList>
    </citation>
    <scope>NUCLEOTIDE SEQUENCE [LARGE SCALE GENOMIC DNA]</scope>
    <source>
        <strain evidence="2 3">KCTC 12086</strain>
    </source>
</reference>
<dbReference type="Pfam" id="PF06980">
    <property type="entry name" value="DUF1302"/>
    <property type="match status" value="1"/>
</dbReference>
<keyword evidence="1" id="KW-0732">Signal</keyword>
<organism evidence="2 3">
    <name type="scientific">Pseudoalteromonas phenolica</name>
    <dbReference type="NCBI Taxonomy" id="161398"/>
    <lineage>
        <taxon>Bacteria</taxon>
        <taxon>Pseudomonadati</taxon>
        <taxon>Pseudomonadota</taxon>
        <taxon>Gammaproteobacteria</taxon>
        <taxon>Alteromonadales</taxon>
        <taxon>Pseudoalteromonadaceae</taxon>
        <taxon>Pseudoalteromonas</taxon>
    </lineage>
</organism>
<evidence type="ECO:0000313" key="3">
    <source>
        <dbReference type="Proteomes" id="UP000061457"/>
    </source>
</evidence>
<dbReference type="AlphaFoldDB" id="A0A0S2K201"/>
<dbReference type="PATRIC" id="fig|161398.10.peg.1809"/>
<protein>
    <recommendedName>
        <fullName evidence="4">DUF1302 domain-containing protein</fullName>
    </recommendedName>
</protein>
<dbReference type="Proteomes" id="UP000061457">
    <property type="component" value="Chromosome I"/>
</dbReference>
<dbReference type="RefSeq" id="WP_058029954.1">
    <property type="nucleotide sequence ID" value="NZ_CP013187.1"/>
</dbReference>
<proteinExistence type="predicted"/>
<feature type="chain" id="PRO_5006600992" description="DUF1302 domain-containing protein" evidence="1">
    <location>
        <begin position="30"/>
        <end position="703"/>
    </location>
</feature>
<dbReference type="InterPro" id="IPR010727">
    <property type="entry name" value="DUF1302"/>
</dbReference>
<evidence type="ECO:0008006" key="4">
    <source>
        <dbReference type="Google" id="ProtNLM"/>
    </source>
</evidence>
<dbReference type="KEGG" id="pphe:PP2015_1784"/>
<accession>A0A0S2K201</accession>
<dbReference type="STRING" id="161398.PP2015_1784"/>
<dbReference type="OrthoDB" id="7000272at2"/>
<evidence type="ECO:0000313" key="2">
    <source>
        <dbReference type="EMBL" id="ALO42285.1"/>
    </source>
</evidence>